<evidence type="ECO:0000313" key="1">
    <source>
        <dbReference type="EMBL" id="PKW18639.1"/>
    </source>
</evidence>
<dbReference type="STRING" id="994479.GCA_000194155_05215"/>
<comment type="caution">
    <text evidence="1">The sequence shown here is derived from an EMBL/GenBank/DDBJ whole genome shotgun (WGS) entry which is preliminary data.</text>
</comment>
<sequence length="180" mass="19448">MSRLRQAAHALRAVALQLPPSTIVLLDDELEACLALVSEVLTTSTRHDEILGELGQLRTSLIGELNELSGMAKQALEDKAAELVTQDRASEAPAPVTPTLGPKAERLQGQKLPRTNNRDVNAAISATSGSPWVVAKQGNNQIAFLGPNGEVERLPSTPSTGTTMWRARRLIELIERSKQK</sequence>
<name>A0A2N3Y6T7_SACSN</name>
<keyword evidence="2" id="KW-1185">Reference proteome</keyword>
<reference evidence="1" key="1">
    <citation type="submission" date="2017-12" db="EMBL/GenBank/DDBJ databases">
        <title>Sequencing the genomes of 1000 Actinobacteria strains.</title>
        <authorList>
            <person name="Klenk H.-P."/>
        </authorList>
    </citation>
    <scope>NUCLEOTIDE SEQUENCE [LARGE SCALE GENOMIC DNA]</scope>
    <source>
        <strain evidence="1">DSM 44228</strain>
    </source>
</reference>
<organism evidence="1 2">
    <name type="scientific">Saccharopolyspora spinosa</name>
    <dbReference type="NCBI Taxonomy" id="60894"/>
    <lineage>
        <taxon>Bacteria</taxon>
        <taxon>Bacillati</taxon>
        <taxon>Actinomycetota</taxon>
        <taxon>Actinomycetes</taxon>
        <taxon>Pseudonocardiales</taxon>
        <taxon>Pseudonocardiaceae</taxon>
        <taxon>Saccharopolyspora</taxon>
    </lineage>
</organism>
<gene>
    <name evidence="1" type="ORF">A8926_6749</name>
</gene>
<dbReference type="RefSeq" id="WP_143539703.1">
    <property type="nucleotide sequence ID" value="NZ_CP061007.1"/>
</dbReference>
<dbReference type="AlphaFoldDB" id="A0A2N3Y6T7"/>
<protein>
    <submittedName>
        <fullName evidence="1">Uncharacterized protein</fullName>
    </submittedName>
</protein>
<proteinExistence type="predicted"/>
<dbReference type="Proteomes" id="UP000233786">
    <property type="component" value="Unassembled WGS sequence"/>
</dbReference>
<accession>A0A2N3Y6T7</accession>
<evidence type="ECO:0000313" key="2">
    <source>
        <dbReference type="Proteomes" id="UP000233786"/>
    </source>
</evidence>
<dbReference type="EMBL" id="PJNB01000001">
    <property type="protein sequence ID" value="PKW18639.1"/>
    <property type="molecule type" value="Genomic_DNA"/>
</dbReference>